<dbReference type="GO" id="GO:0046685">
    <property type="term" value="P:response to arsenic-containing substance"/>
    <property type="evidence" value="ECO:0007669"/>
    <property type="project" value="InterPro"/>
</dbReference>
<gene>
    <name evidence="1" type="primary">arsD</name>
    <name evidence="1" type="ORF">D2962_14965</name>
</gene>
<dbReference type="Gene3D" id="3.40.30.10">
    <property type="entry name" value="Glutaredoxin"/>
    <property type="match status" value="1"/>
</dbReference>
<dbReference type="GO" id="GO:0045892">
    <property type="term" value="P:negative regulation of DNA-templated transcription"/>
    <property type="evidence" value="ECO:0007669"/>
    <property type="project" value="InterPro"/>
</dbReference>
<dbReference type="RefSeq" id="WP_120767471.1">
    <property type="nucleotide sequence ID" value="NZ_CP033169.1"/>
</dbReference>
<name>A0A3G2R861_9FIRM</name>
<evidence type="ECO:0000313" key="2">
    <source>
        <dbReference type="Proteomes" id="UP000280960"/>
    </source>
</evidence>
<dbReference type="InterPro" id="IPR010712">
    <property type="entry name" value="Arsenical-R_ArsD"/>
</dbReference>
<dbReference type="GO" id="GO:0003677">
    <property type="term" value="F:DNA binding"/>
    <property type="evidence" value="ECO:0007669"/>
    <property type="project" value="InterPro"/>
</dbReference>
<proteinExistence type="predicted"/>
<dbReference type="KEGG" id="bacg:D2962_14965"/>
<sequence>MKIEFFDPPMCCSTGLCGPAPDETQIRLNENIKYLKKKYQDIEIYRYMITQQPLKFRENQGVYNLIRDNGKQVLPITTLNGEVIKIYQYPTLEELEKKIEEKNGR</sequence>
<dbReference type="Proteomes" id="UP000280960">
    <property type="component" value="Chromosome"/>
</dbReference>
<reference evidence="1 2" key="1">
    <citation type="submission" date="2018-10" db="EMBL/GenBank/DDBJ databases">
        <authorList>
            <person name="Zhang X."/>
        </authorList>
    </citation>
    <scope>NUCLEOTIDE SEQUENCE [LARGE SCALE GENOMIC DNA]</scope>
    <source>
        <strain evidence="1 2">SK-G1</strain>
    </source>
</reference>
<organism evidence="1 2">
    <name type="scientific">Biomaibacter acetigenes</name>
    <dbReference type="NCBI Taxonomy" id="2316383"/>
    <lineage>
        <taxon>Bacteria</taxon>
        <taxon>Bacillati</taxon>
        <taxon>Bacillota</taxon>
        <taxon>Clostridia</taxon>
        <taxon>Thermosediminibacterales</taxon>
        <taxon>Tepidanaerobacteraceae</taxon>
        <taxon>Biomaibacter</taxon>
    </lineage>
</organism>
<evidence type="ECO:0000313" key="1">
    <source>
        <dbReference type="EMBL" id="AYO31724.1"/>
    </source>
</evidence>
<dbReference type="NCBIfam" id="NF033727">
    <property type="entry name" value="chaperon_ArsD"/>
    <property type="match status" value="1"/>
</dbReference>
<accession>A0A3G2R861</accession>
<protein>
    <submittedName>
        <fullName evidence="1">Arsenical resistance operon transcriptional repressor ArsD</fullName>
    </submittedName>
</protein>
<dbReference type="AlphaFoldDB" id="A0A3G2R861"/>
<dbReference type="EMBL" id="CP033169">
    <property type="protein sequence ID" value="AYO31724.1"/>
    <property type="molecule type" value="Genomic_DNA"/>
</dbReference>
<dbReference type="Pfam" id="PF06953">
    <property type="entry name" value="ArsD"/>
    <property type="match status" value="1"/>
</dbReference>
<keyword evidence="2" id="KW-1185">Reference proteome</keyword>